<dbReference type="InterPro" id="IPR029063">
    <property type="entry name" value="SAM-dependent_MTases_sf"/>
</dbReference>
<dbReference type="Gene3D" id="3.40.50.150">
    <property type="entry name" value="Vaccinia Virus protein VP39"/>
    <property type="match status" value="1"/>
</dbReference>
<dbReference type="InterPro" id="IPR000210">
    <property type="entry name" value="BTB/POZ_dom"/>
</dbReference>
<dbReference type="InterPro" id="IPR013216">
    <property type="entry name" value="Methyltransf_11"/>
</dbReference>
<feature type="region of interest" description="Disordered" evidence="4">
    <location>
        <begin position="291"/>
        <end position="318"/>
    </location>
</feature>
<dbReference type="InterPro" id="IPR006652">
    <property type="entry name" value="Kelch_1"/>
</dbReference>
<dbReference type="PANTHER" id="PTHR24412">
    <property type="entry name" value="KELCH PROTEIN"/>
    <property type="match status" value="1"/>
</dbReference>
<gene>
    <name evidence="6" type="ORF">PLOB_00046588</name>
</gene>
<dbReference type="SMART" id="SM00612">
    <property type="entry name" value="Kelch"/>
    <property type="match status" value="2"/>
</dbReference>
<proteinExistence type="predicted"/>
<evidence type="ECO:0000256" key="4">
    <source>
        <dbReference type="SAM" id="MobiDB-lite"/>
    </source>
</evidence>
<keyword evidence="7" id="KW-1185">Reference proteome</keyword>
<keyword evidence="3" id="KW-0677">Repeat</keyword>
<organism evidence="6 7">
    <name type="scientific">Porites lobata</name>
    <dbReference type="NCBI Taxonomy" id="104759"/>
    <lineage>
        <taxon>Eukaryota</taxon>
        <taxon>Metazoa</taxon>
        <taxon>Cnidaria</taxon>
        <taxon>Anthozoa</taxon>
        <taxon>Hexacorallia</taxon>
        <taxon>Scleractinia</taxon>
        <taxon>Fungiina</taxon>
        <taxon>Poritidae</taxon>
        <taxon>Porites</taxon>
    </lineage>
</organism>
<reference evidence="6 7" key="1">
    <citation type="submission" date="2022-05" db="EMBL/GenBank/DDBJ databases">
        <authorList>
            <consortium name="Genoscope - CEA"/>
            <person name="William W."/>
        </authorList>
    </citation>
    <scope>NUCLEOTIDE SEQUENCE [LARGE SCALE GENOMIC DNA]</scope>
</reference>
<evidence type="ECO:0000313" key="7">
    <source>
        <dbReference type="Proteomes" id="UP001159405"/>
    </source>
</evidence>
<feature type="domain" description="BTB" evidence="5">
    <location>
        <begin position="556"/>
        <end position="623"/>
    </location>
</feature>
<comment type="pathway">
    <text evidence="1">tRNA modification; wybutosine-tRNA(Phe) biosynthesis.</text>
</comment>
<dbReference type="Gene3D" id="2.120.10.80">
    <property type="entry name" value="Kelch-type beta propeller"/>
    <property type="match status" value="1"/>
</dbReference>
<dbReference type="CDD" id="cd02440">
    <property type="entry name" value="AdoMet_MTases"/>
    <property type="match status" value="1"/>
</dbReference>
<evidence type="ECO:0000256" key="2">
    <source>
        <dbReference type="ARBA" id="ARBA00022441"/>
    </source>
</evidence>
<keyword evidence="2" id="KW-0880">Kelch repeat</keyword>
<dbReference type="SUPFAM" id="SSF53335">
    <property type="entry name" value="S-adenosyl-L-methionine-dependent methyltransferases"/>
    <property type="match status" value="1"/>
</dbReference>
<dbReference type="Gene3D" id="1.25.40.420">
    <property type="match status" value="1"/>
</dbReference>
<dbReference type="EMBL" id="CALNXK010000083">
    <property type="protein sequence ID" value="CAH3148390.1"/>
    <property type="molecule type" value="Genomic_DNA"/>
</dbReference>
<dbReference type="SUPFAM" id="SSF117281">
    <property type="entry name" value="Kelch motif"/>
    <property type="match status" value="1"/>
</dbReference>
<evidence type="ECO:0000256" key="3">
    <source>
        <dbReference type="ARBA" id="ARBA00022737"/>
    </source>
</evidence>
<evidence type="ECO:0000256" key="1">
    <source>
        <dbReference type="ARBA" id="ARBA00004797"/>
    </source>
</evidence>
<dbReference type="SUPFAM" id="SSF54695">
    <property type="entry name" value="POZ domain"/>
    <property type="match status" value="1"/>
</dbReference>
<protein>
    <recommendedName>
        <fullName evidence="5">BTB domain-containing protein</fullName>
    </recommendedName>
</protein>
<dbReference type="Gene3D" id="3.30.710.10">
    <property type="entry name" value="Potassium Channel Kv1.1, Chain A"/>
    <property type="match status" value="1"/>
</dbReference>
<dbReference type="InterPro" id="IPR011705">
    <property type="entry name" value="BACK"/>
</dbReference>
<dbReference type="InterPro" id="IPR015915">
    <property type="entry name" value="Kelch-typ_b-propeller"/>
</dbReference>
<dbReference type="SMART" id="SM00225">
    <property type="entry name" value="BTB"/>
    <property type="match status" value="1"/>
</dbReference>
<dbReference type="Pfam" id="PF00651">
    <property type="entry name" value="BTB"/>
    <property type="match status" value="1"/>
</dbReference>
<evidence type="ECO:0000313" key="6">
    <source>
        <dbReference type="EMBL" id="CAH3148390.1"/>
    </source>
</evidence>
<dbReference type="PANTHER" id="PTHR24412:SF480">
    <property type="entry name" value="KELCH-LIKE PROTEIN 8"/>
    <property type="match status" value="1"/>
</dbReference>
<comment type="caution">
    <text evidence="6">The sequence shown here is derived from an EMBL/GenBank/DDBJ whole genome shotgun (WGS) entry which is preliminary data.</text>
</comment>
<name>A0ABN8PQH6_9CNID</name>
<feature type="compositionally biased region" description="Low complexity" evidence="4">
    <location>
        <begin position="431"/>
        <end position="447"/>
    </location>
</feature>
<evidence type="ECO:0000259" key="5">
    <source>
        <dbReference type="PROSITE" id="PS50097"/>
    </source>
</evidence>
<dbReference type="Pfam" id="PF01344">
    <property type="entry name" value="Kelch_1"/>
    <property type="match status" value="1"/>
</dbReference>
<dbReference type="Proteomes" id="UP001159405">
    <property type="component" value="Unassembled WGS sequence"/>
</dbReference>
<feature type="non-terminal residue" evidence="6">
    <location>
        <position position="909"/>
    </location>
</feature>
<feature type="compositionally biased region" description="Polar residues" evidence="4">
    <location>
        <begin position="306"/>
        <end position="318"/>
    </location>
</feature>
<sequence length="909" mass="101374">MSQFSTPEGLERHHVRDVYDNIAPYFVGSRHKAWPRVEQFLLSLPAGSLIADVGCGTGKYLGLAPESFVVGSDSCLEFGEIAAAMGHNVVTCDNQNLPFRNSCFDAVISVGVIHHFASVKRRMKALEELYRILQPGGKMLVYVWAFEQDERKFDGQDVLVPYTHYQRNKVLARRSQSTPGTPRLQSHIQSRCPSNVAGASWRSRRAFSCDDPRCSHNQRRSHSPVKRGLRQHDHVIGLTPNTVPLKYDALQRIRKGDKEPNLNWSQQTEETTIAKLSKFLNSVIKKIFDDDDSGNTTSGDTHAEGQDQNGFSLDTDTDLSTEGSKIQALMSYFSVENREKYSKGEFFSMMAKKLFASKDDLHLPEINKISVDSGGLKPKVDGEHGPCDVVVCMNEKEVDTHASCGKRTEGRNGVSLSVMARLVESIVTSDVDSDSSSSSDYLTSDSSAAEEWEKPGTSLPTHSGKAFQHTTVNCEELGCKADSQYSSSSSLFSTSSASSSRSSLAESDSPKKVKSKLFQRYYHVFCAGELVKLIQDGVPSAIVLNEYYDHGNWALCDVVIKAGDRKVKCHRVVLSSCSPYFRGMFTNEMLECSQDIIEIQGLSEEAVVQLINFIYTRKITISIDNIEALLTAAAVFQLDLVVHACCEFMKRHLHPSNCLEMRAYAELHGCLDFIDAADVYSRSCFLSLLNTEALLKTSFRHFLSIISGDDLFIKREEQVFEAVIAWVRYDLVSREQHLPELFSHVRLPLISNDYIIQHVERLSMVKNNLTCRDLVDEAKNVKLSPSLVKINIRTQPRKSTSGALFSVGGRGKSGNPLQCIECYDWFHNCWFEVAEVSTPRRHVAVASVAGKVYAIGGHDGRHHLNTVECFDPEINEWREVSPMNISRRGMSAGVLEGQIYVAGGLDETT</sequence>
<dbReference type="Pfam" id="PF07707">
    <property type="entry name" value="BACK"/>
    <property type="match status" value="1"/>
</dbReference>
<accession>A0ABN8PQH6</accession>
<feature type="region of interest" description="Disordered" evidence="4">
    <location>
        <begin position="431"/>
        <end position="465"/>
    </location>
</feature>
<dbReference type="SMART" id="SM00875">
    <property type="entry name" value="BACK"/>
    <property type="match status" value="1"/>
</dbReference>
<dbReference type="PROSITE" id="PS50097">
    <property type="entry name" value="BTB"/>
    <property type="match status" value="1"/>
</dbReference>
<dbReference type="Pfam" id="PF08241">
    <property type="entry name" value="Methyltransf_11"/>
    <property type="match status" value="1"/>
</dbReference>
<dbReference type="InterPro" id="IPR011333">
    <property type="entry name" value="SKP1/BTB/POZ_sf"/>
</dbReference>